<dbReference type="PANTHER" id="PTHR24178:SF41">
    <property type="entry name" value="ANKYRIN-2 ISOFORM X1"/>
    <property type="match status" value="1"/>
</dbReference>
<gene>
    <name evidence="4" type="ORF">TBRA_LOCUS3380</name>
</gene>
<organism evidence="4 5">
    <name type="scientific">Trichogramma brassicae</name>
    <dbReference type="NCBI Taxonomy" id="86971"/>
    <lineage>
        <taxon>Eukaryota</taxon>
        <taxon>Metazoa</taxon>
        <taxon>Ecdysozoa</taxon>
        <taxon>Arthropoda</taxon>
        <taxon>Hexapoda</taxon>
        <taxon>Insecta</taxon>
        <taxon>Pterygota</taxon>
        <taxon>Neoptera</taxon>
        <taxon>Endopterygota</taxon>
        <taxon>Hymenoptera</taxon>
        <taxon>Apocrita</taxon>
        <taxon>Proctotrupomorpha</taxon>
        <taxon>Chalcidoidea</taxon>
        <taxon>Trichogrammatidae</taxon>
        <taxon>Trichogramma</taxon>
    </lineage>
</organism>
<dbReference type="Pfam" id="PF12796">
    <property type="entry name" value="Ank_2"/>
    <property type="match status" value="1"/>
</dbReference>
<dbReference type="Proteomes" id="UP000479190">
    <property type="component" value="Unassembled WGS sequence"/>
</dbReference>
<evidence type="ECO:0000256" key="2">
    <source>
        <dbReference type="ARBA" id="ARBA00023043"/>
    </source>
</evidence>
<evidence type="ECO:0000256" key="3">
    <source>
        <dbReference type="PROSITE-ProRule" id="PRU00023"/>
    </source>
</evidence>
<feature type="repeat" description="ANK" evidence="3">
    <location>
        <begin position="336"/>
        <end position="364"/>
    </location>
</feature>
<evidence type="ECO:0000313" key="4">
    <source>
        <dbReference type="EMBL" id="CAB0031411.1"/>
    </source>
</evidence>
<dbReference type="PROSITE" id="PS50088">
    <property type="entry name" value="ANK_REPEAT"/>
    <property type="match status" value="2"/>
</dbReference>
<reference evidence="4 5" key="1">
    <citation type="submission" date="2020-02" db="EMBL/GenBank/DDBJ databases">
        <authorList>
            <person name="Ferguson B K."/>
        </authorList>
    </citation>
    <scope>NUCLEOTIDE SEQUENCE [LARGE SCALE GENOMIC DNA]</scope>
</reference>
<keyword evidence="2 3" id="KW-0040">ANK repeat</keyword>
<evidence type="ECO:0000256" key="1">
    <source>
        <dbReference type="ARBA" id="ARBA00022737"/>
    </source>
</evidence>
<dbReference type="SMART" id="SM00248">
    <property type="entry name" value="ANK"/>
    <property type="match status" value="7"/>
</dbReference>
<sequence>MAQQVEITADILRNLRAATNWEFEEERRQLLEEIYPQIEHVRGPLPCLLSLFERHEIDWLLLESVKRFDDHPRETRMLIAFVSHTGYSEYDTKDQEDASSPSWPRTSRTVYVRRSTALHEAAKQNCRLLVTLLFKIYDRFDVNYVDEETGLTHFHVACLFNCHHEVGLFLFLGQDPNCRVSDTGDRPLHLAVQNGCGYVVYLLMRVANANATNHLGQTPLHVMSQGCSDGEVAKLLLCPGDDSKYQPANVNAWDNRGRTPLHCAIDGYCREKSLIKFLLRNGADQNLPDQQGSTPLHLICRRQHCYDDDMNDLVEVFFEVNAERQQEVYVDARDAEGRTPLQYAVANLLPHTVDVLLANGADLSDFVFPSESSFEAKLKEFERDQQRENEMKLLLASAALLIVESLEKKGYELQRSDALTLARLFAKYEFFRKSSSELPRIEDTLLANEEFAAKAREMTIRNDNTGLTLHDVIQMPAEELAAELLSFKDCYDFARSFELWVLPDGLCDPCDVYLCDKMLRGFFRRWELSPDSLLGAWIPYIHEKIINLRSVERKKNQPTIKVFTSQWSKVCQFEYRRKKEYIVSCFISSYREGLPDDCNIIIILESETATTTSNNNNNSTTALTKFGMRQLVVLEPAGSLLVIRRQQQQQRSTTLLNPEASLVDAGSNTISSNIVGKQNISSLELGGNGFAAAAATADHNQNRIVVVATATAATNVAAAAAPRSSSSALIQVRILTTSTYRAREYCSEN</sequence>
<dbReference type="SUPFAM" id="SSF48403">
    <property type="entry name" value="Ankyrin repeat"/>
    <property type="match status" value="1"/>
</dbReference>
<dbReference type="InterPro" id="IPR002110">
    <property type="entry name" value="Ankyrin_rpt"/>
</dbReference>
<feature type="repeat" description="ANK" evidence="3">
    <location>
        <begin position="256"/>
        <end position="290"/>
    </location>
</feature>
<dbReference type="PROSITE" id="PS50297">
    <property type="entry name" value="ANK_REP_REGION"/>
    <property type="match status" value="2"/>
</dbReference>
<dbReference type="AlphaFoldDB" id="A0A6H5I4K0"/>
<dbReference type="InterPro" id="IPR036770">
    <property type="entry name" value="Ankyrin_rpt-contain_sf"/>
</dbReference>
<keyword evidence="5" id="KW-1185">Reference proteome</keyword>
<protein>
    <submittedName>
        <fullName evidence="4">Uncharacterized protein</fullName>
    </submittedName>
</protein>
<dbReference type="Gene3D" id="1.25.40.20">
    <property type="entry name" value="Ankyrin repeat-containing domain"/>
    <property type="match status" value="2"/>
</dbReference>
<dbReference type="PANTHER" id="PTHR24178">
    <property type="entry name" value="MOLTING PROTEIN MLT-4"/>
    <property type="match status" value="1"/>
</dbReference>
<dbReference type="EMBL" id="CADCXV010000645">
    <property type="protein sequence ID" value="CAB0031411.1"/>
    <property type="molecule type" value="Genomic_DNA"/>
</dbReference>
<name>A0A6H5I4K0_9HYME</name>
<evidence type="ECO:0000313" key="5">
    <source>
        <dbReference type="Proteomes" id="UP000479190"/>
    </source>
</evidence>
<accession>A0A6H5I4K0</accession>
<dbReference type="OrthoDB" id="432281at2759"/>
<proteinExistence type="predicted"/>
<keyword evidence="1" id="KW-0677">Repeat</keyword>